<evidence type="ECO:0000313" key="3">
    <source>
        <dbReference type="Proteomes" id="UP000503287"/>
    </source>
</evidence>
<dbReference type="PANTHER" id="PTHR34846">
    <property type="entry name" value="4-CARBOXYMUCONOLACTONE DECARBOXYLASE FAMILY PROTEIN (AFU_ORTHOLOGUE AFUA_6G11590)"/>
    <property type="match status" value="1"/>
</dbReference>
<dbReference type="InterPro" id="IPR003779">
    <property type="entry name" value="CMD-like"/>
</dbReference>
<dbReference type="GO" id="GO:0051920">
    <property type="term" value="F:peroxiredoxin activity"/>
    <property type="evidence" value="ECO:0007669"/>
    <property type="project" value="InterPro"/>
</dbReference>
<dbReference type="EMBL" id="CP047344">
    <property type="protein sequence ID" value="QIF93912.1"/>
    <property type="molecule type" value="Genomic_DNA"/>
</dbReference>
<dbReference type="Gene3D" id="1.20.1290.10">
    <property type="entry name" value="AhpD-like"/>
    <property type="match status" value="1"/>
</dbReference>
<sequence>MSKLRLSYPKLSPAAYAGLIQCKTALESSSLDIMLIELVYLRVSQINGCAFCLEMHSTSLRHHGVTQNKLDALNGWQVSERFTEKERAALLWTDAVSQISAKNTNDDIYQQVKAYFSDTEMSDLTLAIGLMNAFNRIAVSLRQ</sequence>
<proteinExistence type="predicted"/>
<accession>A0A6G6SH84</accession>
<evidence type="ECO:0000313" key="2">
    <source>
        <dbReference type="EMBL" id="QIF93912.1"/>
    </source>
</evidence>
<name>A0A6G6SH84_PROVU</name>
<dbReference type="InterPro" id="IPR029032">
    <property type="entry name" value="AhpD-like"/>
</dbReference>
<dbReference type="Proteomes" id="UP000503287">
    <property type="component" value="Chromosome"/>
</dbReference>
<dbReference type="InterPro" id="IPR004675">
    <property type="entry name" value="AhpD_core"/>
</dbReference>
<protein>
    <submittedName>
        <fullName evidence="2">Carboxymuconolactone decarboxylase family protein</fullName>
    </submittedName>
</protein>
<keyword evidence="3" id="KW-1185">Reference proteome</keyword>
<feature type="domain" description="Carboxymuconolactone decarboxylase-like" evidence="1">
    <location>
        <begin position="14"/>
        <end position="94"/>
    </location>
</feature>
<reference evidence="2 3" key="1">
    <citation type="submission" date="2020-01" db="EMBL/GenBank/DDBJ databases">
        <title>The genomic epidemiology of tigecycline resistance gene tet(X) variants in a swine farm in China.</title>
        <authorList>
            <person name="Peng K."/>
            <person name="Li R."/>
        </authorList>
    </citation>
    <scope>NUCLEOTIDE SEQUENCE [LARGE SCALE GENOMIC DNA]</scope>
    <source>
        <strain evidence="2 3">ZN3</strain>
    </source>
</reference>
<dbReference type="PANTHER" id="PTHR34846:SF10">
    <property type="entry name" value="CYTOPLASMIC PROTEIN"/>
    <property type="match status" value="1"/>
</dbReference>
<evidence type="ECO:0000259" key="1">
    <source>
        <dbReference type="Pfam" id="PF02627"/>
    </source>
</evidence>
<dbReference type="SUPFAM" id="SSF69118">
    <property type="entry name" value="AhpD-like"/>
    <property type="match status" value="1"/>
</dbReference>
<dbReference type="Pfam" id="PF02627">
    <property type="entry name" value="CMD"/>
    <property type="match status" value="1"/>
</dbReference>
<dbReference type="RefSeq" id="WP_072067980.1">
    <property type="nucleotide sequence ID" value="NZ_CP047344.1"/>
</dbReference>
<gene>
    <name evidence="2" type="ORF">GTH24_08415</name>
</gene>
<dbReference type="NCBIfam" id="TIGR00778">
    <property type="entry name" value="ahpD_dom"/>
    <property type="match status" value="1"/>
</dbReference>
<dbReference type="AlphaFoldDB" id="A0A6G6SH84"/>
<organism evidence="2 3">
    <name type="scientific">Proteus vulgaris</name>
    <dbReference type="NCBI Taxonomy" id="585"/>
    <lineage>
        <taxon>Bacteria</taxon>
        <taxon>Pseudomonadati</taxon>
        <taxon>Pseudomonadota</taxon>
        <taxon>Gammaproteobacteria</taxon>
        <taxon>Enterobacterales</taxon>
        <taxon>Morganellaceae</taxon>
        <taxon>Proteus</taxon>
    </lineage>
</organism>